<evidence type="ECO:0000256" key="1">
    <source>
        <dbReference type="SAM" id="Phobius"/>
    </source>
</evidence>
<keyword evidence="3" id="KW-1185">Reference proteome</keyword>
<proteinExistence type="predicted"/>
<reference evidence="2 3" key="1">
    <citation type="submission" date="2017-08" db="EMBL/GenBank/DDBJ databases">
        <title>Acidophilic green algal genome provides insights into adaptation to an acidic environment.</title>
        <authorList>
            <person name="Hirooka S."/>
            <person name="Hirose Y."/>
            <person name="Kanesaki Y."/>
            <person name="Higuchi S."/>
            <person name="Fujiwara T."/>
            <person name="Onuma R."/>
            <person name="Era A."/>
            <person name="Ohbayashi R."/>
            <person name="Uzuka A."/>
            <person name="Nozaki H."/>
            <person name="Yoshikawa H."/>
            <person name="Miyagishima S.Y."/>
        </authorList>
    </citation>
    <scope>NUCLEOTIDE SEQUENCE [LARGE SCALE GENOMIC DNA]</scope>
    <source>
        <strain evidence="2 3">NIES-2499</strain>
    </source>
</reference>
<feature type="transmembrane region" description="Helical" evidence="1">
    <location>
        <begin position="104"/>
        <end position="122"/>
    </location>
</feature>
<gene>
    <name evidence="2" type="ORF">CEUSTIGMA_g5025.t1</name>
</gene>
<accession>A0A250X3E8</accession>
<evidence type="ECO:0000313" key="3">
    <source>
        <dbReference type="Proteomes" id="UP000232323"/>
    </source>
</evidence>
<sequence>MGCCSCLSKFVINVITWIFQVLKVATAIAIIIIVFYHLQNVNVVVNGFSTNVTFQCLLGPDYNGDTLCSYAYAVCGLSLLLNLLVSITLCFTCDLCGLGNVLELAFSGVGMLWWLAASIVFTKQANDANNNPLYSLNSNWRNSVTVLSWVTFGLFTFVFVVFFFKVMSSVCECCSCCDNDDEKKDFDKP</sequence>
<keyword evidence="1" id="KW-0812">Transmembrane</keyword>
<feature type="transmembrane region" description="Helical" evidence="1">
    <location>
        <begin position="70"/>
        <end position="92"/>
    </location>
</feature>
<dbReference type="EMBL" id="BEGY01000025">
    <property type="protein sequence ID" value="GAX77581.1"/>
    <property type="molecule type" value="Genomic_DNA"/>
</dbReference>
<dbReference type="AlphaFoldDB" id="A0A250X3E8"/>
<feature type="transmembrane region" description="Helical" evidence="1">
    <location>
        <begin position="12"/>
        <end position="38"/>
    </location>
</feature>
<keyword evidence="1" id="KW-1133">Transmembrane helix</keyword>
<evidence type="ECO:0000313" key="2">
    <source>
        <dbReference type="EMBL" id="GAX77581.1"/>
    </source>
</evidence>
<organism evidence="2 3">
    <name type="scientific">Chlamydomonas eustigma</name>
    <dbReference type="NCBI Taxonomy" id="1157962"/>
    <lineage>
        <taxon>Eukaryota</taxon>
        <taxon>Viridiplantae</taxon>
        <taxon>Chlorophyta</taxon>
        <taxon>core chlorophytes</taxon>
        <taxon>Chlorophyceae</taxon>
        <taxon>CS clade</taxon>
        <taxon>Chlamydomonadales</taxon>
        <taxon>Chlamydomonadaceae</taxon>
        <taxon>Chlamydomonas</taxon>
    </lineage>
</organism>
<dbReference type="OrthoDB" id="539485at2759"/>
<evidence type="ECO:0008006" key="4">
    <source>
        <dbReference type="Google" id="ProtNLM"/>
    </source>
</evidence>
<dbReference type="Proteomes" id="UP000232323">
    <property type="component" value="Unassembled WGS sequence"/>
</dbReference>
<keyword evidence="1" id="KW-0472">Membrane</keyword>
<protein>
    <recommendedName>
        <fullName evidence="4">MARVEL domain-containing protein</fullName>
    </recommendedName>
</protein>
<comment type="caution">
    <text evidence="2">The sequence shown here is derived from an EMBL/GenBank/DDBJ whole genome shotgun (WGS) entry which is preliminary data.</text>
</comment>
<feature type="transmembrane region" description="Helical" evidence="1">
    <location>
        <begin position="142"/>
        <end position="164"/>
    </location>
</feature>
<name>A0A250X3E8_9CHLO</name>